<sequence length="85" mass="9954">MIFGPKSLIEERGQNKSLNLIDLVQRRNRNNSLKTSFTEWVAATEELRVVTKRKKIGPTQHHPRKGPMDKRRRRKARSETSQNTT</sequence>
<proteinExistence type="predicted"/>
<evidence type="ECO:0000313" key="3">
    <source>
        <dbReference type="Proteomes" id="UP000235145"/>
    </source>
</evidence>
<gene>
    <name evidence="2" type="ORF">LSAT_V11C900463840</name>
</gene>
<organism evidence="2 3">
    <name type="scientific">Lactuca sativa</name>
    <name type="common">Garden lettuce</name>
    <dbReference type="NCBI Taxonomy" id="4236"/>
    <lineage>
        <taxon>Eukaryota</taxon>
        <taxon>Viridiplantae</taxon>
        <taxon>Streptophyta</taxon>
        <taxon>Embryophyta</taxon>
        <taxon>Tracheophyta</taxon>
        <taxon>Spermatophyta</taxon>
        <taxon>Magnoliopsida</taxon>
        <taxon>eudicotyledons</taxon>
        <taxon>Gunneridae</taxon>
        <taxon>Pentapetalae</taxon>
        <taxon>asterids</taxon>
        <taxon>campanulids</taxon>
        <taxon>Asterales</taxon>
        <taxon>Asteraceae</taxon>
        <taxon>Cichorioideae</taxon>
        <taxon>Cichorieae</taxon>
        <taxon>Lactucinae</taxon>
        <taxon>Lactuca</taxon>
    </lineage>
</organism>
<accession>A0A9R1WNQ2</accession>
<dbReference type="EMBL" id="NBSK02000009">
    <property type="protein sequence ID" value="KAJ0185980.1"/>
    <property type="molecule type" value="Genomic_DNA"/>
</dbReference>
<protein>
    <submittedName>
        <fullName evidence="2">Uncharacterized protein</fullName>
    </submittedName>
</protein>
<feature type="compositionally biased region" description="Basic residues" evidence="1">
    <location>
        <begin position="51"/>
        <end position="76"/>
    </location>
</feature>
<evidence type="ECO:0000256" key="1">
    <source>
        <dbReference type="SAM" id="MobiDB-lite"/>
    </source>
</evidence>
<reference evidence="2 3" key="1">
    <citation type="journal article" date="2017" name="Nat. Commun.">
        <title>Genome assembly with in vitro proximity ligation data and whole-genome triplication in lettuce.</title>
        <authorList>
            <person name="Reyes-Chin-Wo S."/>
            <person name="Wang Z."/>
            <person name="Yang X."/>
            <person name="Kozik A."/>
            <person name="Arikit S."/>
            <person name="Song C."/>
            <person name="Xia L."/>
            <person name="Froenicke L."/>
            <person name="Lavelle D.O."/>
            <person name="Truco M.J."/>
            <person name="Xia R."/>
            <person name="Zhu S."/>
            <person name="Xu C."/>
            <person name="Xu H."/>
            <person name="Xu X."/>
            <person name="Cox K."/>
            <person name="Korf I."/>
            <person name="Meyers B.C."/>
            <person name="Michelmore R.W."/>
        </authorList>
    </citation>
    <scope>NUCLEOTIDE SEQUENCE [LARGE SCALE GENOMIC DNA]</scope>
    <source>
        <strain evidence="3">cv. Salinas</strain>
        <tissue evidence="2">Seedlings</tissue>
    </source>
</reference>
<comment type="caution">
    <text evidence="2">The sequence shown here is derived from an EMBL/GenBank/DDBJ whole genome shotgun (WGS) entry which is preliminary data.</text>
</comment>
<dbReference type="AlphaFoldDB" id="A0A9R1WNQ2"/>
<feature type="region of interest" description="Disordered" evidence="1">
    <location>
        <begin position="51"/>
        <end position="85"/>
    </location>
</feature>
<evidence type="ECO:0000313" key="2">
    <source>
        <dbReference type="EMBL" id="KAJ0185980.1"/>
    </source>
</evidence>
<name>A0A9R1WNQ2_LACSA</name>
<keyword evidence="3" id="KW-1185">Reference proteome</keyword>
<dbReference type="Proteomes" id="UP000235145">
    <property type="component" value="Unassembled WGS sequence"/>
</dbReference>